<dbReference type="RefSeq" id="WP_126042510.1">
    <property type="nucleotide sequence ID" value="NZ_CP034438.1"/>
</dbReference>
<reference evidence="1 2" key="1">
    <citation type="submission" date="2018-12" db="EMBL/GenBank/DDBJ databases">
        <title>Complete genome sequence of Flaviflexus salsibiostraticola KCTC 33148.</title>
        <authorList>
            <person name="Bae J.-W."/>
        </authorList>
    </citation>
    <scope>NUCLEOTIDE SEQUENCE [LARGE SCALE GENOMIC DNA]</scope>
    <source>
        <strain evidence="1 2">KCTC 33148</strain>
    </source>
</reference>
<organism evidence="1 2">
    <name type="scientific">Flaviflexus salsibiostraticola</name>
    <dbReference type="NCBI Taxonomy" id="1282737"/>
    <lineage>
        <taxon>Bacteria</taxon>
        <taxon>Bacillati</taxon>
        <taxon>Actinomycetota</taxon>
        <taxon>Actinomycetes</taxon>
        <taxon>Actinomycetales</taxon>
        <taxon>Actinomycetaceae</taxon>
        <taxon>Flaviflexus</taxon>
    </lineage>
</organism>
<dbReference type="KEGG" id="fsl:EJO69_09740"/>
<dbReference type="Pfam" id="PF06262">
    <property type="entry name" value="Zincin_1"/>
    <property type="match status" value="1"/>
</dbReference>
<dbReference type="InterPro" id="IPR038555">
    <property type="entry name" value="Zincin_1_sf"/>
</dbReference>
<dbReference type="EMBL" id="CP034438">
    <property type="protein sequence ID" value="AZN31146.1"/>
    <property type="molecule type" value="Genomic_DNA"/>
</dbReference>
<dbReference type="AlphaFoldDB" id="A0A3S8ZCC7"/>
<dbReference type="InterPro" id="IPR010428">
    <property type="entry name" value="Zincin_1"/>
</dbReference>
<keyword evidence="2" id="KW-1185">Reference proteome</keyword>
<proteinExistence type="predicted"/>
<dbReference type="SUPFAM" id="SSF55486">
    <property type="entry name" value="Metalloproteases ('zincins'), catalytic domain"/>
    <property type="match status" value="1"/>
</dbReference>
<dbReference type="CDD" id="cd12952">
    <property type="entry name" value="MMP_ACEL2062"/>
    <property type="match status" value="1"/>
</dbReference>
<sequence length="124" mass="13949">MTEDEFEQAVADALDMVPDELMEAVDNVVILIEDEPRPDMVLPEELDESGQAQLLGLYEGTALTDRDDGWAGALPDTIFIFRGPLSRFCETREELIEEIAVTVIHEIAHHFGIDDDRLHELGWA</sequence>
<protein>
    <submittedName>
        <fullName evidence="1">Metallopeptidase family protein</fullName>
    </submittedName>
</protein>
<name>A0A3S8ZCC7_9ACTO</name>
<dbReference type="OrthoDB" id="9806895at2"/>
<gene>
    <name evidence="1" type="ORF">EJO69_09740</name>
</gene>
<accession>A0A3S8ZCC7</accession>
<dbReference type="Proteomes" id="UP000270021">
    <property type="component" value="Chromosome"/>
</dbReference>
<dbReference type="Gene3D" id="3.30.2010.20">
    <property type="match status" value="1"/>
</dbReference>
<evidence type="ECO:0000313" key="1">
    <source>
        <dbReference type="EMBL" id="AZN31146.1"/>
    </source>
</evidence>
<evidence type="ECO:0000313" key="2">
    <source>
        <dbReference type="Proteomes" id="UP000270021"/>
    </source>
</evidence>